<feature type="binding site" evidence="1">
    <location>
        <position position="75"/>
    </location>
    <ligand>
        <name>Mg(2+)</name>
        <dbReference type="ChEBI" id="CHEBI:18420"/>
        <label>2</label>
    </ligand>
</feature>
<dbReference type="Gene3D" id="3.90.650.10">
    <property type="entry name" value="PurM-like C-terminal domain"/>
    <property type="match status" value="1"/>
</dbReference>
<dbReference type="SUPFAM" id="SSF56042">
    <property type="entry name" value="PurM C-terminal domain-like"/>
    <property type="match status" value="1"/>
</dbReference>
<dbReference type="Pfam" id="PF02769">
    <property type="entry name" value="AIRS_C"/>
    <property type="match status" value="1"/>
</dbReference>
<keyword evidence="1" id="KW-0808">Transferase</keyword>
<dbReference type="AlphaFoldDB" id="A0A1H3CI93"/>
<dbReference type="GO" id="GO:0000287">
    <property type="term" value="F:magnesium ion binding"/>
    <property type="evidence" value="ECO:0007669"/>
    <property type="project" value="UniProtKB-UniRule"/>
</dbReference>
<feature type="domain" description="PurM-like N-terminal" evidence="2">
    <location>
        <begin position="27"/>
        <end position="141"/>
    </location>
</feature>
<feature type="binding site" evidence="1">
    <location>
        <position position="44"/>
    </location>
    <ligand>
        <name>Mg(2+)</name>
        <dbReference type="ChEBI" id="CHEBI:18420"/>
        <label>4</label>
    </ligand>
</feature>
<dbReference type="EMBL" id="FNNQ01000023">
    <property type="protein sequence ID" value="SDX53952.1"/>
    <property type="molecule type" value="Genomic_DNA"/>
</dbReference>
<feature type="binding site" evidence="1">
    <location>
        <position position="75"/>
    </location>
    <ligand>
        <name>Mg(2+)</name>
        <dbReference type="ChEBI" id="CHEBI:18420"/>
        <label>3</label>
    </ligand>
</feature>
<dbReference type="GO" id="GO:0005524">
    <property type="term" value="F:ATP binding"/>
    <property type="evidence" value="ECO:0007669"/>
    <property type="project" value="UniProtKB-UniRule"/>
</dbReference>
<comment type="miscellaneous">
    <text evidence="1">Reaction mechanism of ThiL seems to utilize a direct, inline transfer of the gamma-phosphate of ATP to TMP rather than a phosphorylated enzyme intermediate.</text>
</comment>
<protein>
    <recommendedName>
        <fullName evidence="1">Thiamine-monophosphate kinase</fullName>
        <shortName evidence="1">TMP kinase</shortName>
        <shortName evidence="1">Thiamine-phosphate kinase</shortName>
        <ecNumber evidence="1">2.7.4.16</ecNumber>
    </recommendedName>
</protein>
<feature type="binding site" evidence="1">
    <location>
        <position position="149"/>
    </location>
    <ligand>
        <name>ATP</name>
        <dbReference type="ChEBI" id="CHEBI:30616"/>
    </ligand>
</feature>
<feature type="binding site" evidence="1">
    <location>
        <position position="53"/>
    </location>
    <ligand>
        <name>substrate</name>
    </ligand>
</feature>
<feature type="binding site" evidence="1">
    <location>
        <position position="220"/>
    </location>
    <ligand>
        <name>Mg(2+)</name>
        <dbReference type="ChEBI" id="CHEBI:18420"/>
        <label>5</label>
    </ligand>
</feature>
<keyword evidence="5" id="KW-1185">Reference proteome</keyword>
<dbReference type="GO" id="GO:0009229">
    <property type="term" value="P:thiamine diphosphate biosynthetic process"/>
    <property type="evidence" value="ECO:0007669"/>
    <property type="project" value="UniProtKB-UniRule"/>
</dbReference>
<organism evidence="4 5">
    <name type="scientific">Marininema mesophilum</name>
    <dbReference type="NCBI Taxonomy" id="1048340"/>
    <lineage>
        <taxon>Bacteria</taxon>
        <taxon>Bacillati</taxon>
        <taxon>Bacillota</taxon>
        <taxon>Bacilli</taxon>
        <taxon>Bacillales</taxon>
        <taxon>Thermoactinomycetaceae</taxon>
        <taxon>Marininema</taxon>
    </lineage>
</organism>
<keyword evidence="1" id="KW-0479">Metal-binding</keyword>
<dbReference type="RefSeq" id="WP_091742922.1">
    <property type="nucleotide sequence ID" value="NZ_FNNQ01000023.1"/>
</dbReference>
<keyword evidence="1 4" id="KW-0418">Kinase</keyword>
<keyword evidence="1" id="KW-0067">ATP-binding</keyword>
<evidence type="ECO:0000259" key="2">
    <source>
        <dbReference type="Pfam" id="PF00586"/>
    </source>
</evidence>
<comment type="function">
    <text evidence="1">Catalyzes the ATP-dependent phosphorylation of thiamine-monophosphate (TMP) to form thiamine-pyrophosphate (TPP), the active form of vitamin B1.</text>
</comment>
<feature type="binding site" evidence="1">
    <location>
        <position position="46"/>
    </location>
    <ligand>
        <name>Mg(2+)</name>
        <dbReference type="ChEBI" id="CHEBI:18420"/>
        <label>1</label>
    </ligand>
</feature>
<feature type="binding site" evidence="1">
    <location>
        <position position="326"/>
    </location>
    <ligand>
        <name>substrate</name>
    </ligand>
</feature>
<evidence type="ECO:0000313" key="4">
    <source>
        <dbReference type="EMBL" id="SDX53952.1"/>
    </source>
</evidence>
<feature type="binding site" evidence="1">
    <location>
        <position position="46"/>
    </location>
    <ligand>
        <name>Mg(2+)</name>
        <dbReference type="ChEBI" id="CHEBI:18420"/>
        <label>2</label>
    </ligand>
</feature>
<keyword evidence="1" id="KW-0547">Nucleotide-binding</keyword>
<dbReference type="PIRSF" id="PIRSF005303">
    <property type="entry name" value="Thiam_monoph_kin"/>
    <property type="match status" value="1"/>
</dbReference>
<feature type="binding site" evidence="1">
    <location>
        <position position="29"/>
    </location>
    <ligand>
        <name>Mg(2+)</name>
        <dbReference type="ChEBI" id="CHEBI:18420"/>
        <label>3</label>
    </ligand>
</feature>
<reference evidence="4 5" key="1">
    <citation type="submission" date="2016-10" db="EMBL/GenBank/DDBJ databases">
        <authorList>
            <person name="de Groot N.N."/>
        </authorList>
    </citation>
    <scope>NUCLEOTIDE SEQUENCE [LARGE SCALE GENOMIC DNA]</scope>
    <source>
        <strain evidence="4 5">DSM 45610</strain>
    </source>
</reference>
<dbReference type="InterPro" id="IPR010918">
    <property type="entry name" value="PurM-like_C_dom"/>
</dbReference>
<dbReference type="GO" id="GO:0009030">
    <property type="term" value="F:thiamine-phosphate kinase activity"/>
    <property type="evidence" value="ECO:0007669"/>
    <property type="project" value="UniProtKB-UniRule"/>
</dbReference>
<dbReference type="Pfam" id="PF00586">
    <property type="entry name" value="AIRS"/>
    <property type="match status" value="1"/>
</dbReference>
<dbReference type="GO" id="GO:0009228">
    <property type="term" value="P:thiamine biosynthetic process"/>
    <property type="evidence" value="ECO:0007669"/>
    <property type="project" value="UniProtKB-KW"/>
</dbReference>
<dbReference type="InterPro" id="IPR016188">
    <property type="entry name" value="PurM-like_N"/>
</dbReference>
<feature type="binding site" evidence="1">
    <location>
        <position position="75"/>
    </location>
    <ligand>
        <name>Mg(2+)</name>
        <dbReference type="ChEBI" id="CHEBI:18420"/>
        <label>4</label>
    </ligand>
</feature>
<evidence type="ECO:0000259" key="3">
    <source>
        <dbReference type="Pfam" id="PF02769"/>
    </source>
</evidence>
<feature type="binding site" evidence="1">
    <location>
        <position position="123"/>
    </location>
    <ligand>
        <name>Mg(2+)</name>
        <dbReference type="ChEBI" id="CHEBI:18420"/>
        <label>1</label>
    </ligand>
</feature>
<dbReference type="EC" id="2.7.4.16" evidence="1"/>
<feature type="binding site" evidence="1">
    <location>
        <position position="219"/>
    </location>
    <ligand>
        <name>ATP</name>
        <dbReference type="ChEBI" id="CHEBI:30616"/>
    </ligand>
</feature>
<dbReference type="Gene3D" id="3.30.1330.10">
    <property type="entry name" value="PurM-like, N-terminal domain"/>
    <property type="match status" value="1"/>
</dbReference>
<feature type="binding site" evidence="1">
    <location>
        <position position="217"/>
    </location>
    <ligand>
        <name>Mg(2+)</name>
        <dbReference type="ChEBI" id="CHEBI:18420"/>
        <label>3</label>
    </ligand>
</feature>
<feature type="binding site" evidence="1">
    <location>
        <begin position="122"/>
        <end position="123"/>
    </location>
    <ligand>
        <name>ATP</name>
        <dbReference type="ChEBI" id="CHEBI:30616"/>
    </ligand>
</feature>
<proteinExistence type="inferred from homology"/>
<evidence type="ECO:0000313" key="5">
    <source>
        <dbReference type="Proteomes" id="UP000198534"/>
    </source>
</evidence>
<dbReference type="InterPro" id="IPR036676">
    <property type="entry name" value="PurM-like_C_sf"/>
</dbReference>
<evidence type="ECO:0000256" key="1">
    <source>
        <dbReference type="HAMAP-Rule" id="MF_02128"/>
    </source>
</evidence>
<dbReference type="InterPro" id="IPR006283">
    <property type="entry name" value="ThiL-like"/>
</dbReference>
<comment type="similarity">
    <text evidence="1">Belongs to the thiamine-monophosphate kinase family.</text>
</comment>
<feature type="binding site" evidence="1">
    <location>
        <position position="105"/>
    </location>
    <ligand>
        <name>ATP</name>
        <dbReference type="ChEBI" id="CHEBI:30616"/>
    </ligand>
</feature>
<dbReference type="InterPro" id="IPR036921">
    <property type="entry name" value="PurM-like_N_sf"/>
</dbReference>
<dbReference type="PANTHER" id="PTHR30270:SF0">
    <property type="entry name" value="THIAMINE-MONOPHOSPHATE KINASE"/>
    <property type="match status" value="1"/>
</dbReference>
<dbReference type="UniPathway" id="UPA00060">
    <property type="reaction ID" value="UER00142"/>
</dbReference>
<dbReference type="STRING" id="1048340.SAMN05444487_1234"/>
<dbReference type="OrthoDB" id="9802811at2"/>
<keyword evidence="1" id="KW-0784">Thiamine biosynthesis</keyword>
<dbReference type="Proteomes" id="UP000198534">
    <property type="component" value="Unassembled WGS sequence"/>
</dbReference>
<keyword evidence="1" id="KW-0460">Magnesium</keyword>
<gene>
    <name evidence="1" type="primary">thiL</name>
    <name evidence="4" type="ORF">SAMN05444487_1234</name>
</gene>
<dbReference type="NCBIfam" id="TIGR01379">
    <property type="entry name" value="thiL"/>
    <property type="match status" value="1"/>
</dbReference>
<dbReference type="SUPFAM" id="SSF55326">
    <property type="entry name" value="PurM N-terminal domain-like"/>
    <property type="match status" value="1"/>
</dbReference>
<dbReference type="CDD" id="cd02194">
    <property type="entry name" value="ThiL"/>
    <property type="match status" value="1"/>
</dbReference>
<name>A0A1H3CI93_9BACL</name>
<dbReference type="HAMAP" id="MF_02128">
    <property type="entry name" value="TMP_kinase"/>
    <property type="match status" value="1"/>
</dbReference>
<accession>A0A1H3CI93</accession>
<comment type="catalytic activity">
    <reaction evidence="1">
        <text>thiamine phosphate + ATP = thiamine diphosphate + ADP</text>
        <dbReference type="Rhea" id="RHEA:15913"/>
        <dbReference type="ChEBI" id="CHEBI:30616"/>
        <dbReference type="ChEBI" id="CHEBI:37575"/>
        <dbReference type="ChEBI" id="CHEBI:58937"/>
        <dbReference type="ChEBI" id="CHEBI:456216"/>
        <dbReference type="EC" id="2.7.4.16"/>
    </reaction>
</comment>
<feature type="binding site" evidence="1">
    <location>
        <position position="270"/>
    </location>
    <ligand>
        <name>substrate</name>
    </ligand>
</feature>
<dbReference type="PANTHER" id="PTHR30270">
    <property type="entry name" value="THIAMINE-MONOPHOSPHATE KINASE"/>
    <property type="match status" value="1"/>
</dbReference>
<comment type="pathway">
    <text evidence="1">Cofactor biosynthesis; thiamine diphosphate biosynthesis; thiamine diphosphate from thiamine phosphate: step 1/1.</text>
</comment>
<feature type="domain" description="PurM-like C-terminal" evidence="3">
    <location>
        <begin position="153"/>
        <end position="308"/>
    </location>
</feature>
<feature type="binding site" evidence="1">
    <location>
        <position position="29"/>
    </location>
    <ligand>
        <name>Mg(2+)</name>
        <dbReference type="ChEBI" id="CHEBI:18420"/>
        <label>4</label>
    </ligand>
</feature>
<sequence length="330" mass="35814">MKDEFDLIAKLLQKRPPVDKSVEVDVGDDAAVYRPGLGMSQVITCDTMVESVHFSEQTMAPEDIGWKGIASNVSDIVAMGGIPKHAVISLAAPEVWEEESLLRFYDGLGAGAKHFGVTILGGDTVRSMKGLVVTITLVGEVERDCSLRRSNARPGDIVFVTGPLGGSAAGLHLLLREDTSEWIVRYPSLVAFHQRPYPHIEAGRVLSTLGERVAANDVSDGLGREAREIAEASGVRLVIEPSLIPISPETVAYGAEIGVNPLQWAFDGGEDYQLVGTLPAQSWERLLHLAKEKEVSFTQIGWVEEGEVGVYCIDEGKRSLLSYKGYNHFA</sequence>
<comment type="caution">
    <text evidence="1">Lacks conserved residue(s) required for the propagation of feature annotation.</text>
</comment>